<sequence length="334" mass="37157">MQLKNKPWLDSDVRGRYPGIGSGFQADWSCVSDAAIDEESGSYLNLVPGDTKISAKWWPELHDDPARFHEWQNAIVQTVSYSAEWQYTGAGLAAGRSSRDDAAGSSQSSSDVSMWSGSGYLSQPLSRFYSDNNPLNWDFNVQHKIIPWIAHGHRLTANLALWALAMMSLNGDNNIDYSYPALNTWRTAFHQRRGIRHNTSGATRPHATNDTTMQERTPQAAAILAGFDEESDDEGGETDGDEDDGEDWETAYFSRAGSAFGGDLRAPRVAPSASSAGPKDPEEKTVKLTKKHGKYYYKDYKGNTRSSVKKDWAKVDGGYLLRRKKHNYFTANLP</sequence>
<name>A0ABQ0GSV8_9PEZI</name>
<dbReference type="GeneID" id="98181751"/>
<feature type="region of interest" description="Disordered" evidence="1">
    <location>
        <begin position="228"/>
        <end position="247"/>
    </location>
</feature>
<organism evidence="2 3">
    <name type="scientific">Madurella fahalii</name>
    <dbReference type="NCBI Taxonomy" id="1157608"/>
    <lineage>
        <taxon>Eukaryota</taxon>
        <taxon>Fungi</taxon>
        <taxon>Dikarya</taxon>
        <taxon>Ascomycota</taxon>
        <taxon>Pezizomycotina</taxon>
        <taxon>Sordariomycetes</taxon>
        <taxon>Sordariomycetidae</taxon>
        <taxon>Sordariales</taxon>
        <taxon>Sordariales incertae sedis</taxon>
        <taxon>Madurella</taxon>
    </lineage>
</organism>
<feature type="region of interest" description="Disordered" evidence="1">
    <location>
        <begin position="96"/>
        <end position="115"/>
    </location>
</feature>
<feature type="compositionally biased region" description="Low complexity" evidence="1">
    <location>
        <begin position="103"/>
        <end position="115"/>
    </location>
</feature>
<accession>A0ABQ0GSV8</accession>
<proteinExistence type="predicted"/>
<feature type="compositionally biased region" description="Polar residues" evidence="1">
    <location>
        <begin position="197"/>
        <end position="216"/>
    </location>
</feature>
<protein>
    <submittedName>
        <fullName evidence="2">Uncharacterized protein</fullName>
    </submittedName>
</protein>
<reference evidence="2 3" key="1">
    <citation type="submission" date="2024-09" db="EMBL/GenBank/DDBJ databases">
        <title>Itraconazole resistance in Madurella fahalii resulting from another homologue of gene encoding cytochrome P450 14-alpha sterol demethylase (CYP51).</title>
        <authorList>
            <person name="Yoshioka I."/>
            <person name="Fahal A.H."/>
            <person name="Kaneko S."/>
            <person name="Yaguchi T."/>
        </authorList>
    </citation>
    <scope>NUCLEOTIDE SEQUENCE [LARGE SCALE GENOMIC DNA]</scope>
    <source>
        <strain evidence="2 3">IFM 68171</strain>
    </source>
</reference>
<evidence type="ECO:0000313" key="2">
    <source>
        <dbReference type="EMBL" id="GAB1320799.1"/>
    </source>
</evidence>
<dbReference type="RefSeq" id="XP_070922529.1">
    <property type="nucleotide sequence ID" value="XM_071066428.1"/>
</dbReference>
<feature type="compositionally biased region" description="Low complexity" evidence="1">
    <location>
        <begin position="267"/>
        <end position="276"/>
    </location>
</feature>
<dbReference type="EMBL" id="BAAFSV010000006">
    <property type="protein sequence ID" value="GAB1320799.1"/>
    <property type="molecule type" value="Genomic_DNA"/>
</dbReference>
<dbReference type="Proteomes" id="UP001628179">
    <property type="component" value="Unassembled WGS sequence"/>
</dbReference>
<feature type="region of interest" description="Disordered" evidence="1">
    <location>
        <begin position="195"/>
        <end position="216"/>
    </location>
</feature>
<evidence type="ECO:0000256" key="1">
    <source>
        <dbReference type="SAM" id="MobiDB-lite"/>
    </source>
</evidence>
<keyword evidence="3" id="KW-1185">Reference proteome</keyword>
<evidence type="ECO:0000313" key="3">
    <source>
        <dbReference type="Proteomes" id="UP001628179"/>
    </source>
</evidence>
<feature type="region of interest" description="Disordered" evidence="1">
    <location>
        <begin position="262"/>
        <end position="287"/>
    </location>
</feature>
<comment type="caution">
    <text evidence="2">The sequence shown here is derived from an EMBL/GenBank/DDBJ whole genome shotgun (WGS) entry which is preliminary data.</text>
</comment>
<gene>
    <name evidence="2" type="ORF">MFIFM68171_11009</name>
</gene>